<reference evidence="2 3" key="1">
    <citation type="submission" date="2016-03" db="EMBL/GenBank/DDBJ databases">
        <authorList>
            <person name="Heylen K."/>
            <person name="De Vos P."/>
            <person name="Vekeman B."/>
        </authorList>
    </citation>
    <scope>NUCLEOTIDE SEQUENCE [LARGE SCALE GENOMIC DNA]</scope>
    <source>
        <strain evidence="2 3">R-49807</strain>
    </source>
</reference>
<sequence>MKLLSFNGAALAAALAIGNGAAQAGIAYNTNGWDSGDFPGASGYLPGTWIGAATPVYAGSLNTLWFADLSAGTTETVSSGGAAAAGADPAYELAVGPKGWWNGTPSTPTKGMGHGSDVGLIKLATASDLTITVSADSLTPADATTVIKPGFSLFRGWDSGSAANQLQPYLHDQNNPLGTASLTYLNGAGASGASVSFLFSNLAAGDYTLILGGNGGGGHGRYAVTFAAAEVAAPVPLPGAVWLFGSVLAAGAAVGKRERT</sequence>
<organism evidence="2 3">
    <name type="scientific">Methylomonas koyamae</name>
    <dbReference type="NCBI Taxonomy" id="702114"/>
    <lineage>
        <taxon>Bacteria</taxon>
        <taxon>Pseudomonadati</taxon>
        <taxon>Pseudomonadota</taxon>
        <taxon>Gammaproteobacteria</taxon>
        <taxon>Methylococcales</taxon>
        <taxon>Methylococcaceae</taxon>
        <taxon>Methylomonas</taxon>
    </lineage>
</organism>
<name>A0AA91DE07_9GAMM</name>
<evidence type="ECO:0000313" key="3">
    <source>
        <dbReference type="Proteomes" id="UP000077734"/>
    </source>
</evidence>
<gene>
    <name evidence="2" type="ORF">A1356_10710</name>
</gene>
<keyword evidence="1" id="KW-0732">Signal</keyword>
<dbReference type="AlphaFoldDB" id="A0AA91DE07"/>
<protein>
    <recommendedName>
        <fullName evidence="4">PEP-CTERM protein-sorting domain-containing protein</fullName>
    </recommendedName>
</protein>
<feature type="chain" id="PRO_5041721832" description="PEP-CTERM protein-sorting domain-containing protein" evidence="1">
    <location>
        <begin position="25"/>
        <end position="260"/>
    </location>
</feature>
<proteinExistence type="predicted"/>
<evidence type="ECO:0000313" key="2">
    <source>
        <dbReference type="EMBL" id="OAI26876.1"/>
    </source>
</evidence>
<comment type="caution">
    <text evidence="2">The sequence shown here is derived from an EMBL/GenBank/DDBJ whole genome shotgun (WGS) entry which is preliminary data.</text>
</comment>
<evidence type="ECO:0008006" key="4">
    <source>
        <dbReference type="Google" id="ProtNLM"/>
    </source>
</evidence>
<accession>A0AA91DE07</accession>
<keyword evidence="3" id="KW-1185">Reference proteome</keyword>
<dbReference type="EMBL" id="LUUL01000068">
    <property type="protein sequence ID" value="OAI26876.1"/>
    <property type="molecule type" value="Genomic_DNA"/>
</dbReference>
<dbReference type="Proteomes" id="UP000077734">
    <property type="component" value="Unassembled WGS sequence"/>
</dbReference>
<evidence type="ECO:0000256" key="1">
    <source>
        <dbReference type="SAM" id="SignalP"/>
    </source>
</evidence>
<dbReference type="RefSeq" id="WP_064026727.1">
    <property type="nucleotide sequence ID" value="NZ_LUUL01000068.1"/>
</dbReference>
<feature type="signal peptide" evidence="1">
    <location>
        <begin position="1"/>
        <end position="24"/>
    </location>
</feature>